<organism evidence="6">
    <name type="scientific">Aphanomyces invadans</name>
    <dbReference type="NCBI Taxonomy" id="157072"/>
    <lineage>
        <taxon>Eukaryota</taxon>
        <taxon>Sar</taxon>
        <taxon>Stramenopiles</taxon>
        <taxon>Oomycota</taxon>
        <taxon>Saprolegniomycetes</taxon>
        <taxon>Saprolegniales</taxon>
        <taxon>Verrucalvaceae</taxon>
        <taxon>Aphanomyces</taxon>
    </lineage>
</organism>
<evidence type="ECO:0000313" key="6">
    <source>
        <dbReference type="EMBL" id="ETW09325.1"/>
    </source>
</evidence>
<dbReference type="SUPFAM" id="SSF51735">
    <property type="entry name" value="NAD(P)-binding Rossmann-fold domains"/>
    <property type="match status" value="1"/>
</dbReference>
<dbReference type="AlphaFoldDB" id="A0A024UTP0"/>
<dbReference type="PIRSF" id="PIRSF000103">
    <property type="entry name" value="HIBADH"/>
    <property type="match status" value="1"/>
</dbReference>
<dbReference type="Gene3D" id="1.10.1040.10">
    <property type="entry name" value="N-(1-d-carboxylethyl)-l-norvaline Dehydrogenase, domain 2"/>
    <property type="match status" value="1"/>
</dbReference>
<gene>
    <name evidence="6" type="ORF">H310_01705</name>
</gene>
<feature type="domain" description="6-phosphogluconate dehydrogenase NADP-binding" evidence="4">
    <location>
        <begin position="12"/>
        <end position="171"/>
    </location>
</feature>
<dbReference type="OrthoDB" id="435038at2759"/>
<dbReference type="SUPFAM" id="SSF48179">
    <property type="entry name" value="6-phosphogluconate dehydrogenase C-terminal domain-like"/>
    <property type="match status" value="1"/>
</dbReference>
<dbReference type="InterPro" id="IPR036291">
    <property type="entry name" value="NAD(P)-bd_dom_sf"/>
</dbReference>
<dbReference type="InterPro" id="IPR029154">
    <property type="entry name" value="HIBADH-like_NADP-bd"/>
</dbReference>
<dbReference type="STRING" id="157072.A0A024UTP0"/>
<dbReference type="EMBL" id="KI913953">
    <property type="protein sequence ID" value="ETW09325.1"/>
    <property type="molecule type" value="Genomic_DNA"/>
</dbReference>
<evidence type="ECO:0000259" key="4">
    <source>
        <dbReference type="Pfam" id="PF03446"/>
    </source>
</evidence>
<dbReference type="Pfam" id="PF03446">
    <property type="entry name" value="NAD_binding_2"/>
    <property type="match status" value="1"/>
</dbReference>
<dbReference type="InterPro" id="IPR013328">
    <property type="entry name" value="6PGD_dom2"/>
</dbReference>
<feature type="active site" evidence="3">
    <location>
        <position position="180"/>
    </location>
</feature>
<keyword evidence="1" id="KW-0560">Oxidoreductase</keyword>
<dbReference type="eggNOG" id="KOG0409">
    <property type="taxonomic scope" value="Eukaryota"/>
</dbReference>
<feature type="domain" description="3-hydroxyisobutyrate dehydrogenase-like NAD-binding" evidence="5">
    <location>
        <begin position="174"/>
        <end position="280"/>
    </location>
</feature>
<evidence type="ECO:0000259" key="5">
    <source>
        <dbReference type="Pfam" id="PF14833"/>
    </source>
</evidence>
<dbReference type="VEuPathDB" id="FungiDB:H310_01705"/>
<name>A0A024UTP0_9STRA</name>
<dbReference type="GO" id="GO:0051287">
    <property type="term" value="F:NAD binding"/>
    <property type="evidence" value="ECO:0007669"/>
    <property type="project" value="InterPro"/>
</dbReference>
<proteinExistence type="predicted"/>
<dbReference type="Gene3D" id="3.40.50.720">
    <property type="entry name" value="NAD(P)-binding Rossmann-like Domain"/>
    <property type="match status" value="1"/>
</dbReference>
<dbReference type="GO" id="GO:0016491">
    <property type="term" value="F:oxidoreductase activity"/>
    <property type="evidence" value="ECO:0007669"/>
    <property type="project" value="UniProtKB-KW"/>
</dbReference>
<sequence length="304" mass="31333">MGSSTIMASELRVGFVGIGIMGKSMAGHILDAGYSLTVYSRTASKCDDLVARGAKLALSPAEAAKEADVVFTIVGYPSDVREVILGSNGVLSTLRSGGIVVDMTTSEPSLAKEIYAAAAVKGVSSIDAPVSGGDVGAKEARLSIMIGGDAAALATVRPLFEVMGKNIRHMGGAGAGQHTKMVNQILIATNMIGVVEGLLYAYKSGLDLNEAIAAVGAGAAGSWSINNMGPRIAKRDFNPGFMVEHFIKDMGIALKESQAMGLSLPGLALANQLYLAVQALPNGPKLGTQALMLAFEKLNSIDYA</sequence>
<keyword evidence="2" id="KW-0520">NAD</keyword>
<dbReference type="Pfam" id="PF14833">
    <property type="entry name" value="NAD_binding_11"/>
    <property type="match status" value="1"/>
</dbReference>
<evidence type="ECO:0008006" key="7">
    <source>
        <dbReference type="Google" id="ProtNLM"/>
    </source>
</evidence>
<dbReference type="PANTHER" id="PTHR43060:SF15">
    <property type="entry name" value="3-HYDROXYISOBUTYRATE DEHYDROGENASE-LIKE 1, MITOCHONDRIAL-RELATED"/>
    <property type="match status" value="1"/>
</dbReference>
<evidence type="ECO:0000256" key="3">
    <source>
        <dbReference type="PIRSR" id="PIRSR000103-1"/>
    </source>
</evidence>
<reference evidence="6" key="1">
    <citation type="submission" date="2013-12" db="EMBL/GenBank/DDBJ databases">
        <title>The Genome Sequence of Aphanomyces invadans NJM9701.</title>
        <authorList>
            <consortium name="The Broad Institute Genomics Platform"/>
            <person name="Russ C."/>
            <person name="Tyler B."/>
            <person name="van West P."/>
            <person name="Dieguez-Uribeondo J."/>
            <person name="Young S.K."/>
            <person name="Zeng Q."/>
            <person name="Gargeya S."/>
            <person name="Fitzgerald M."/>
            <person name="Abouelleil A."/>
            <person name="Alvarado L."/>
            <person name="Chapman S.B."/>
            <person name="Gainer-Dewar J."/>
            <person name="Goldberg J."/>
            <person name="Griggs A."/>
            <person name="Gujja S."/>
            <person name="Hansen M."/>
            <person name="Howarth C."/>
            <person name="Imamovic A."/>
            <person name="Ireland A."/>
            <person name="Larimer J."/>
            <person name="McCowan C."/>
            <person name="Murphy C."/>
            <person name="Pearson M."/>
            <person name="Poon T.W."/>
            <person name="Priest M."/>
            <person name="Roberts A."/>
            <person name="Saif S."/>
            <person name="Shea T."/>
            <person name="Sykes S."/>
            <person name="Wortman J."/>
            <person name="Nusbaum C."/>
            <person name="Birren B."/>
        </authorList>
    </citation>
    <scope>NUCLEOTIDE SEQUENCE [LARGE SCALE GENOMIC DNA]</scope>
    <source>
        <strain evidence="6">NJM9701</strain>
    </source>
</reference>
<dbReference type="PANTHER" id="PTHR43060">
    <property type="entry name" value="3-HYDROXYISOBUTYRATE DEHYDROGENASE-LIKE 1, MITOCHONDRIAL-RELATED"/>
    <property type="match status" value="1"/>
</dbReference>
<evidence type="ECO:0000256" key="2">
    <source>
        <dbReference type="ARBA" id="ARBA00023027"/>
    </source>
</evidence>
<protein>
    <recommendedName>
        <fullName evidence="7">3-hydroxyisobutyrate dehydrogenase</fullName>
    </recommendedName>
</protein>
<dbReference type="InterPro" id="IPR015815">
    <property type="entry name" value="HIBADH-related"/>
</dbReference>
<dbReference type="GO" id="GO:0050661">
    <property type="term" value="F:NADP binding"/>
    <property type="evidence" value="ECO:0007669"/>
    <property type="project" value="InterPro"/>
</dbReference>
<dbReference type="RefSeq" id="XP_008863130.1">
    <property type="nucleotide sequence ID" value="XM_008864908.1"/>
</dbReference>
<dbReference type="InterPro" id="IPR006115">
    <property type="entry name" value="6PGDH_NADP-bd"/>
</dbReference>
<accession>A0A024UTP0</accession>
<dbReference type="InterPro" id="IPR008927">
    <property type="entry name" value="6-PGluconate_DH-like_C_sf"/>
</dbReference>
<evidence type="ECO:0000256" key="1">
    <source>
        <dbReference type="ARBA" id="ARBA00023002"/>
    </source>
</evidence>
<dbReference type="GeneID" id="20078755"/>